<evidence type="ECO:0000313" key="2">
    <source>
        <dbReference type="Proteomes" id="UP000391919"/>
    </source>
</evidence>
<keyword evidence="2" id="KW-1185">Reference proteome</keyword>
<sequence length="61" mass="7117">MRKASEFRDHQQSLITFTLHEKGVSLSQLTDFWDSPFLSALWDFPHENLQLEAGDSCYLTK</sequence>
<gene>
    <name evidence="1" type="ORF">BpJC7_31100</name>
</gene>
<accession>A0A5J4JN49</accession>
<dbReference type="Proteomes" id="UP000391919">
    <property type="component" value="Unassembled WGS sequence"/>
</dbReference>
<name>A0A5J4JN49_9BACI</name>
<reference evidence="1 2" key="1">
    <citation type="submission" date="2019-09" db="EMBL/GenBank/DDBJ databases">
        <title>Draft genome sequence of Bacillus sp. JC-7.</title>
        <authorList>
            <person name="Tanaka N."/>
            <person name="Shiwa Y."/>
            <person name="Fujita N."/>
            <person name="Tanasupawat S."/>
        </authorList>
    </citation>
    <scope>NUCLEOTIDE SEQUENCE [LARGE SCALE GENOMIC DNA]</scope>
    <source>
        <strain evidence="1 2">JC-7</strain>
    </source>
</reference>
<proteinExistence type="predicted"/>
<organism evidence="1 2">
    <name type="scientific">Weizmannia acidilactici</name>
    <dbReference type="NCBI Taxonomy" id="2607726"/>
    <lineage>
        <taxon>Bacteria</taxon>
        <taxon>Bacillati</taxon>
        <taxon>Bacillota</taxon>
        <taxon>Bacilli</taxon>
        <taxon>Bacillales</taxon>
        <taxon>Bacillaceae</taxon>
        <taxon>Heyndrickxia</taxon>
    </lineage>
</organism>
<dbReference type="EMBL" id="BKZQ01000072">
    <property type="protein sequence ID" value="GER71807.1"/>
    <property type="molecule type" value="Genomic_DNA"/>
</dbReference>
<protein>
    <submittedName>
        <fullName evidence="1">Uncharacterized protein</fullName>
    </submittedName>
</protein>
<evidence type="ECO:0000313" key="1">
    <source>
        <dbReference type="EMBL" id="GER71807.1"/>
    </source>
</evidence>
<dbReference type="AlphaFoldDB" id="A0A5J4JN49"/>
<comment type="caution">
    <text evidence="1">The sequence shown here is derived from an EMBL/GenBank/DDBJ whole genome shotgun (WGS) entry which is preliminary data.</text>
</comment>